<dbReference type="InterPro" id="IPR015424">
    <property type="entry name" value="PyrdxlP-dep_Trfase"/>
</dbReference>
<sequence length="357" mass="36643">MDGVTEKYLHDAIAAGGTGNADAVRALEARLGALVGAPYTLCVSSGTAALISALYAVGVRPGARVAVSALGPSMTGLAVAALGAQPVFIDCRPGSFGLAPQSLSEAAKAGPLAAVVPVPMWGYWDEDPQVLADLRQRGIPVIVDAAQAPLLRLEPQALADVADVICLSLHGRKPIKAGEGGACLTRSTAVADKILAVRNFGQVAEFSGTRVDPTGPFGSRLGTNFKINGVGAAWCLGQLEDPGALRARHAQLRAAARTVFDGTGIAWHEAPHSSDVAEHGGYGLVALCRDPEDAARMAHRLTAGGVEVDTLRYAYAPMHTSACFTADDVRTPAAHDLTSIAVACRLEAFLAPSAVGG</sequence>
<organism evidence="8 9">
    <name type="scientific">Streptomyces canus</name>
    <dbReference type="NCBI Taxonomy" id="58343"/>
    <lineage>
        <taxon>Bacteria</taxon>
        <taxon>Bacillati</taxon>
        <taxon>Actinomycetota</taxon>
        <taxon>Actinomycetes</taxon>
        <taxon>Kitasatosporales</taxon>
        <taxon>Streptomycetaceae</taxon>
        <taxon>Streptomyces</taxon>
        <taxon>Streptomyces aurantiacus group</taxon>
    </lineage>
</organism>
<comment type="caution">
    <text evidence="8">The sequence shown here is derived from an EMBL/GenBank/DDBJ whole genome shotgun (WGS) entry which is preliminary data.</text>
</comment>
<proteinExistence type="inferred from homology"/>
<evidence type="ECO:0000313" key="8">
    <source>
        <dbReference type="EMBL" id="KUN58828.1"/>
    </source>
</evidence>
<dbReference type="RefSeq" id="WP_059210590.1">
    <property type="nucleotide sequence ID" value="NZ_KQ948674.1"/>
</dbReference>
<dbReference type="PANTHER" id="PTHR30244:SF34">
    <property type="entry name" value="DTDP-4-AMINO-4,6-DIDEOXYGALACTOSE TRANSAMINASE"/>
    <property type="match status" value="1"/>
</dbReference>
<reference evidence="8 9" key="1">
    <citation type="submission" date="2015-10" db="EMBL/GenBank/DDBJ databases">
        <title>Draft genome sequence of Streptomyces canus DSM 40017, type strain for the species Streptomyces canus.</title>
        <authorList>
            <person name="Ruckert C."/>
            <person name="Winkler A."/>
            <person name="Kalinowski J."/>
            <person name="Kampfer P."/>
            <person name="Glaeser S."/>
        </authorList>
    </citation>
    <scope>NUCLEOTIDE SEQUENCE [LARGE SCALE GENOMIC DNA]</scope>
    <source>
        <strain evidence="8 9">DSM 40017</strain>
    </source>
</reference>
<evidence type="ECO:0000256" key="6">
    <source>
        <dbReference type="PIRSR" id="PIRSR000390-1"/>
    </source>
</evidence>
<evidence type="ECO:0000256" key="2">
    <source>
        <dbReference type="ARBA" id="ARBA00022576"/>
    </source>
</evidence>
<dbReference type="SUPFAM" id="SSF53383">
    <property type="entry name" value="PLP-dependent transferases"/>
    <property type="match status" value="1"/>
</dbReference>
<dbReference type="PANTHER" id="PTHR30244">
    <property type="entry name" value="TRANSAMINASE"/>
    <property type="match status" value="1"/>
</dbReference>
<evidence type="ECO:0000256" key="7">
    <source>
        <dbReference type="PIRSR" id="PIRSR000390-2"/>
    </source>
</evidence>
<evidence type="ECO:0008006" key="10">
    <source>
        <dbReference type="Google" id="ProtNLM"/>
    </source>
</evidence>
<evidence type="ECO:0000256" key="5">
    <source>
        <dbReference type="ARBA" id="ARBA00038398"/>
    </source>
</evidence>
<keyword evidence="3" id="KW-0808">Transferase</keyword>
<dbReference type="PIRSF" id="PIRSF000390">
    <property type="entry name" value="PLP_StrS"/>
    <property type="match status" value="1"/>
</dbReference>
<dbReference type="InterPro" id="IPR015421">
    <property type="entry name" value="PyrdxlP-dep_Trfase_major"/>
</dbReference>
<evidence type="ECO:0000256" key="1">
    <source>
        <dbReference type="ARBA" id="ARBA00001933"/>
    </source>
</evidence>
<keyword evidence="2" id="KW-0032">Aminotransferase</keyword>
<evidence type="ECO:0000256" key="4">
    <source>
        <dbReference type="ARBA" id="ARBA00022898"/>
    </source>
</evidence>
<comment type="cofactor">
    <cofactor evidence="1">
        <name>pyridoxal 5'-phosphate</name>
        <dbReference type="ChEBI" id="CHEBI:597326"/>
    </cofactor>
</comment>
<dbReference type="AlphaFoldDB" id="A0A117QX19"/>
<evidence type="ECO:0000313" key="9">
    <source>
        <dbReference type="Proteomes" id="UP000053669"/>
    </source>
</evidence>
<comment type="similarity">
    <text evidence="5">Belongs to the DegT/DnrJ/EryC1 family. L-glutamine:2-deoxy-scyllo-inosose/scyllo-inosose aminotransferase subfamily.</text>
</comment>
<dbReference type="EMBL" id="LMWU01000055">
    <property type="protein sequence ID" value="KUN58828.1"/>
    <property type="molecule type" value="Genomic_DNA"/>
</dbReference>
<dbReference type="Pfam" id="PF01041">
    <property type="entry name" value="DegT_DnrJ_EryC1"/>
    <property type="match status" value="1"/>
</dbReference>
<feature type="modified residue" description="N6-(pyridoxal phosphate)lysine" evidence="7">
    <location>
        <position position="173"/>
    </location>
</feature>
<dbReference type="GO" id="GO:0000271">
    <property type="term" value="P:polysaccharide biosynthetic process"/>
    <property type="evidence" value="ECO:0007669"/>
    <property type="project" value="TreeGrafter"/>
</dbReference>
<protein>
    <recommendedName>
        <fullName evidence="10">DegT/DnrJ/EryC1/StrS aminotransferase</fullName>
    </recommendedName>
</protein>
<accession>A0A117QX19</accession>
<dbReference type="InterPro" id="IPR000653">
    <property type="entry name" value="DegT/StrS_aminotransferase"/>
</dbReference>
<dbReference type="Proteomes" id="UP000053669">
    <property type="component" value="Unassembled WGS sequence"/>
</dbReference>
<keyword evidence="4 7" id="KW-0663">Pyridoxal phosphate</keyword>
<evidence type="ECO:0000256" key="3">
    <source>
        <dbReference type="ARBA" id="ARBA00022679"/>
    </source>
</evidence>
<gene>
    <name evidence="8" type="ORF">AQJ46_41880</name>
</gene>
<feature type="active site" description="Proton acceptor" evidence="6">
    <location>
        <position position="173"/>
    </location>
</feature>
<dbReference type="GO" id="GO:0008483">
    <property type="term" value="F:transaminase activity"/>
    <property type="evidence" value="ECO:0007669"/>
    <property type="project" value="UniProtKB-KW"/>
</dbReference>
<dbReference type="Gene3D" id="3.40.640.10">
    <property type="entry name" value="Type I PLP-dependent aspartate aminotransferase-like (Major domain)"/>
    <property type="match status" value="1"/>
</dbReference>
<name>A0A117QX19_9ACTN</name>
<dbReference type="GO" id="GO:0030170">
    <property type="term" value="F:pyridoxal phosphate binding"/>
    <property type="evidence" value="ECO:0007669"/>
    <property type="project" value="TreeGrafter"/>
</dbReference>
<dbReference type="STRING" id="58343.AQJ46_41880"/>